<organism evidence="1 2">
    <name type="scientific">Pistacia atlantica</name>
    <dbReference type="NCBI Taxonomy" id="434234"/>
    <lineage>
        <taxon>Eukaryota</taxon>
        <taxon>Viridiplantae</taxon>
        <taxon>Streptophyta</taxon>
        <taxon>Embryophyta</taxon>
        <taxon>Tracheophyta</taxon>
        <taxon>Spermatophyta</taxon>
        <taxon>Magnoliopsida</taxon>
        <taxon>eudicotyledons</taxon>
        <taxon>Gunneridae</taxon>
        <taxon>Pentapetalae</taxon>
        <taxon>rosids</taxon>
        <taxon>malvids</taxon>
        <taxon>Sapindales</taxon>
        <taxon>Anacardiaceae</taxon>
        <taxon>Pistacia</taxon>
    </lineage>
</organism>
<accession>A0ACC0ZNR7</accession>
<evidence type="ECO:0000313" key="2">
    <source>
        <dbReference type="Proteomes" id="UP001164250"/>
    </source>
</evidence>
<proteinExistence type="predicted"/>
<reference evidence="2" key="1">
    <citation type="journal article" date="2023" name="G3 (Bethesda)">
        <title>Genome assembly and association tests identify interacting loci associated with vigor, precocity, and sex in interspecific pistachio rootstocks.</title>
        <authorList>
            <person name="Palmer W."/>
            <person name="Jacygrad E."/>
            <person name="Sagayaradj S."/>
            <person name="Cavanaugh K."/>
            <person name="Han R."/>
            <person name="Bertier L."/>
            <person name="Beede B."/>
            <person name="Kafkas S."/>
            <person name="Golino D."/>
            <person name="Preece J."/>
            <person name="Michelmore R."/>
        </authorList>
    </citation>
    <scope>NUCLEOTIDE SEQUENCE [LARGE SCALE GENOMIC DNA]</scope>
</reference>
<sequence length="134" mass="14856">MTLAASRSLKSPCLWVTATECVSKPSLLSKIDSKIKASVKNEFWGWLKLELDETSYGFGICYGIECESSEPERVKKLIERFLEENGIEYEILDRSQKGPGKICCSSQRPDARGLSCRADLSNREALTAALMAGD</sequence>
<dbReference type="EMBL" id="CM047910">
    <property type="protein sequence ID" value="KAJ0074841.1"/>
    <property type="molecule type" value="Genomic_DNA"/>
</dbReference>
<dbReference type="Proteomes" id="UP001164250">
    <property type="component" value="Chromosome 15"/>
</dbReference>
<keyword evidence="2" id="KW-1185">Reference proteome</keyword>
<protein>
    <submittedName>
        <fullName evidence="1">Uncharacterized protein</fullName>
    </submittedName>
</protein>
<comment type="caution">
    <text evidence="1">The sequence shown here is derived from an EMBL/GenBank/DDBJ whole genome shotgun (WGS) entry which is preliminary data.</text>
</comment>
<name>A0ACC0ZNR7_9ROSI</name>
<gene>
    <name evidence="1" type="ORF">Patl1_34549</name>
</gene>
<evidence type="ECO:0000313" key="1">
    <source>
        <dbReference type="EMBL" id="KAJ0074841.1"/>
    </source>
</evidence>